<evidence type="ECO:0000313" key="3">
    <source>
        <dbReference type="EMBL" id="CAD9139882.1"/>
    </source>
</evidence>
<organism evidence="3">
    <name type="scientific">Neobodo designis</name>
    <name type="common">Flagellated protozoan</name>
    <name type="synonym">Bodo designis</name>
    <dbReference type="NCBI Taxonomy" id="312471"/>
    <lineage>
        <taxon>Eukaryota</taxon>
        <taxon>Discoba</taxon>
        <taxon>Euglenozoa</taxon>
        <taxon>Kinetoplastea</taxon>
        <taxon>Metakinetoplastina</taxon>
        <taxon>Neobodonida</taxon>
        <taxon>Neobodo</taxon>
    </lineage>
</organism>
<feature type="transmembrane region" description="Helical" evidence="2">
    <location>
        <begin position="102"/>
        <end position="125"/>
    </location>
</feature>
<dbReference type="InterPro" id="IPR029052">
    <property type="entry name" value="Metallo-depent_PP-like"/>
</dbReference>
<keyword evidence="2" id="KW-1133">Transmembrane helix</keyword>
<dbReference type="SUPFAM" id="SSF56300">
    <property type="entry name" value="Metallo-dependent phosphatases"/>
    <property type="match status" value="1"/>
</dbReference>
<dbReference type="GO" id="GO:0003993">
    <property type="term" value="F:acid phosphatase activity"/>
    <property type="evidence" value="ECO:0007669"/>
    <property type="project" value="InterPro"/>
</dbReference>
<dbReference type="InterPro" id="IPR039331">
    <property type="entry name" value="PAPs-like"/>
</dbReference>
<keyword evidence="1" id="KW-0732">Signal</keyword>
<evidence type="ECO:0000256" key="1">
    <source>
        <dbReference type="ARBA" id="ARBA00022729"/>
    </source>
</evidence>
<dbReference type="PANTHER" id="PTHR22953">
    <property type="entry name" value="ACID PHOSPHATASE RELATED"/>
    <property type="match status" value="1"/>
</dbReference>
<accession>A0A7S1QIU4</accession>
<sequence>MIAAFAALAQMATTVLLAGVAGYGFIPPWVAFVVSASLWIPAVGFCMIMTGSSWRTAFLITTAAKKGLFDRDNNDTEENGPRCSAVVSLVRATALVVMKNPFVFWVTSVFSFVFVLSVVIAFAGVCWCTNPDSFTTWASRRTEAKFCLPEQVCHVYPLLGHDPSRLRIVGHVISLAGPPLEARVEACEVASAAGPCVAPSWSLTTAIVDHAHIEEDRRYLVHALATNLSGSTPYRFTVVFVLAQGVVTDGATTVRTVPGIESDEPVVLLGGGDYHSSGTGIAMLRAGLVEAPDAHVLYVGGDLSYANNLRTCYLRWDRFLHAMSTIVNADGFSLPLLTIPGNHESGGYLEAGSNREEYYFYAAYLPQYDLDWPEDRTITFHSHRIASHVGLVALDSGLMVPVSDQVEFLKGALISLRGFDPDVVSQPNASVVDSMRFVIPLYHNAVYGSTTRSRVSAVDEMKRRFLPLFDVHKIPLVLEFHEHTYKRTFAMNQGNIRTDGDGVVYLGDGALGVYSDSRELGHYDYIAREAAANYITILRVFANGTCHGSTIDAAGFGGRVYDEFVLRKRV</sequence>
<proteinExistence type="predicted"/>
<keyword evidence="2" id="KW-0472">Membrane</keyword>
<dbReference type="PANTHER" id="PTHR22953:SF153">
    <property type="entry name" value="PURPLE ACID PHOSPHATASE"/>
    <property type="match status" value="1"/>
</dbReference>
<dbReference type="Gene3D" id="3.60.21.10">
    <property type="match status" value="1"/>
</dbReference>
<feature type="transmembrane region" description="Helical" evidence="2">
    <location>
        <begin position="28"/>
        <end position="49"/>
    </location>
</feature>
<keyword evidence="2" id="KW-0812">Transmembrane</keyword>
<reference evidence="3" key="1">
    <citation type="submission" date="2021-01" db="EMBL/GenBank/DDBJ databases">
        <authorList>
            <person name="Corre E."/>
            <person name="Pelletier E."/>
            <person name="Niang G."/>
            <person name="Scheremetjew M."/>
            <person name="Finn R."/>
            <person name="Kale V."/>
            <person name="Holt S."/>
            <person name="Cochrane G."/>
            <person name="Meng A."/>
            <person name="Brown T."/>
            <person name="Cohen L."/>
        </authorList>
    </citation>
    <scope>NUCLEOTIDE SEQUENCE</scope>
    <source>
        <strain evidence="3">CCAP 1951/1</strain>
    </source>
</reference>
<evidence type="ECO:0008006" key="4">
    <source>
        <dbReference type="Google" id="ProtNLM"/>
    </source>
</evidence>
<gene>
    <name evidence="3" type="ORF">NDES1114_LOCUS27093</name>
</gene>
<dbReference type="EMBL" id="HBGF01040437">
    <property type="protein sequence ID" value="CAD9139882.1"/>
    <property type="molecule type" value="Transcribed_RNA"/>
</dbReference>
<evidence type="ECO:0000256" key="2">
    <source>
        <dbReference type="SAM" id="Phobius"/>
    </source>
</evidence>
<name>A0A7S1QIU4_NEODS</name>
<protein>
    <recommendedName>
        <fullName evidence="4">Purple acid phosphatase</fullName>
    </recommendedName>
</protein>
<dbReference type="AlphaFoldDB" id="A0A7S1QIU4"/>